<dbReference type="InterPro" id="IPR050275">
    <property type="entry name" value="PGM_Phosphatase"/>
</dbReference>
<evidence type="ECO:0000313" key="1">
    <source>
        <dbReference type="EMBL" id="MBQ0928617.1"/>
    </source>
</evidence>
<dbReference type="Pfam" id="PF00300">
    <property type="entry name" value="His_Phos_1"/>
    <property type="match status" value="1"/>
</dbReference>
<name>A0ABS5DQN2_9PSEU</name>
<reference evidence="1 2" key="1">
    <citation type="submission" date="2021-04" db="EMBL/GenBank/DDBJ databases">
        <title>Whole-genome sequencing of Saccharopolyspora endophytica KCTC 19397.</title>
        <authorList>
            <person name="Ay H."/>
            <person name="Saygin H."/>
            <person name="Sahin N."/>
        </authorList>
    </citation>
    <scope>NUCLEOTIDE SEQUENCE [LARGE SCALE GENOMIC DNA]</scope>
    <source>
        <strain evidence="1 2">KCTC 19397</strain>
    </source>
</reference>
<proteinExistence type="predicted"/>
<dbReference type="SMART" id="SM00855">
    <property type="entry name" value="PGAM"/>
    <property type="match status" value="1"/>
</dbReference>
<dbReference type="PANTHER" id="PTHR48100">
    <property type="entry name" value="BROAD-SPECIFICITY PHOSPHATASE YOR283W-RELATED"/>
    <property type="match status" value="1"/>
</dbReference>
<dbReference type="Proteomes" id="UP000674084">
    <property type="component" value="Unassembled WGS sequence"/>
</dbReference>
<gene>
    <name evidence="1" type="ORF">KBO27_32130</name>
</gene>
<dbReference type="InterPro" id="IPR029033">
    <property type="entry name" value="His_PPase_superfam"/>
</dbReference>
<keyword evidence="2" id="KW-1185">Reference proteome</keyword>
<organism evidence="1 2">
    <name type="scientific">Saccharopolyspora endophytica</name>
    <dbReference type="NCBI Taxonomy" id="543886"/>
    <lineage>
        <taxon>Bacteria</taxon>
        <taxon>Bacillati</taxon>
        <taxon>Actinomycetota</taxon>
        <taxon>Actinomycetes</taxon>
        <taxon>Pseudonocardiales</taxon>
        <taxon>Pseudonocardiaceae</taxon>
        <taxon>Saccharopolyspora</taxon>
    </lineage>
</organism>
<dbReference type="InterPro" id="IPR013078">
    <property type="entry name" value="His_Pase_superF_clade-1"/>
</dbReference>
<sequence>MNTTTLWIRHGTCEDGLYRPSAHARPSSPLTSQGAREAELAAHKLCEQDWRPALILSSPLPRARQTATILTRSMSSMDLEIADLSSMFAEWRAPDCVVGLAPAQYPPDYIAWRQQRTSHPESSLPGGESLRAFAQRAADATTIAEDLEAKHGQVLIVSHRLLIGAVAALHHGHRDPAGIFTSASAFQLAPAHTWAPSRKTT</sequence>
<comment type="caution">
    <text evidence="1">The sequence shown here is derived from an EMBL/GenBank/DDBJ whole genome shotgun (WGS) entry which is preliminary data.</text>
</comment>
<dbReference type="SUPFAM" id="SSF53254">
    <property type="entry name" value="Phosphoglycerate mutase-like"/>
    <property type="match status" value="1"/>
</dbReference>
<dbReference type="CDD" id="cd07067">
    <property type="entry name" value="HP_PGM_like"/>
    <property type="match status" value="1"/>
</dbReference>
<dbReference type="PANTHER" id="PTHR48100:SF1">
    <property type="entry name" value="HISTIDINE PHOSPHATASE FAMILY PROTEIN-RELATED"/>
    <property type="match status" value="1"/>
</dbReference>
<dbReference type="EMBL" id="JAGPXE010000021">
    <property type="protein sequence ID" value="MBQ0928617.1"/>
    <property type="molecule type" value="Genomic_DNA"/>
</dbReference>
<dbReference type="Gene3D" id="3.40.50.1240">
    <property type="entry name" value="Phosphoglycerate mutase-like"/>
    <property type="match status" value="1"/>
</dbReference>
<protein>
    <submittedName>
        <fullName evidence="1">Histidine phosphatase family protein</fullName>
    </submittedName>
</protein>
<dbReference type="RefSeq" id="WP_210973621.1">
    <property type="nucleotide sequence ID" value="NZ_JAGPXE010000021.1"/>
</dbReference>
<evidence type="ECO:0000313" key="2">
    <source>
        <dbReference type="Proteomes" id="UP000674084"/>
    </source>
</evidence>
<accession>A0ABS5DQN2</accession>